<proteinExistence type="predicted"/>
<feature type="coiled-coil region" evidence="4">
    <location>
        <begin position="84"/>
        <end position="125"/>
    </location>
</feature>
<dbReference type="OrthoDB" id="9803659at2"/>
<reference evidence="6 7" key="1">
    <citation type="submission" date="2018-12" db="EMBL/GenBank/DDBJ databases">
        <authorList>
            <person name="Criscuolo A."/>
        </authorList>
    </citation>
    <scope>NUCLEOTIDE SEQUENCE [LARGE SCALE GENOMIC DNA]</scope>
    <source>
        <strain evidence="6">ACIP1116281</strain>
    </source>
</reference>
<keyword evidence="7" id="KW-1185">Reference proteome</keyword>
<gene>
    <name evidence="6" type="primary">cueR</name>
    <name evidence="6" type="ORF">DEVEQU_02261</name>
</gene>
<keyword evidence="4" id="KW-0175">Coiled coil</keyword>
<dbReference type="GO" id="GO:0003677">
    <property type="term" value="F:DNA binding"/>
    <property type="evidence" value="ECO:0007669"/>
    <property type="project" value="UniProtKB-KW"/>
</dbReference>
<dbReference type="AlphaFoldDB" id="A0A447ICB8"/>
<dbReference type="PANTHER" id="PTHR30204">
    <property type="entry name" value="REDOX-CYCLING DRUG-SENSING TRANSCRIPTIONAL ACTIVATOR SOXR"/>
    <property type="match status" value="1"/>
</dbReference>
<dbReference type="Pfam" id="PF00376">
    <property type="entry name" value="MerR"/>
    <property type="match status" value="1"/>
</dbReference>
<sequence>MNRIDADNKDLYAIADLAKEFGISTRAIRFYESKGLIAPERVGATRVFRRRDRARLILILRGKRLGFSLRDISDYLSLYDADRNQQVNLLAEKVDERIALLERQRDDLETTISELREIKNLADQRVQKAS</sequence>
<accession>A0A447ICB8</accession>
<dbReference type="Gene3D" id="1.10.1660.10">
    <property type="match status" value="1"/>
</dbReference>
<evidence type="ECO:0000313" key="6">
    <source>
        <dbReference type="EMBL" id="VDS05120.1"/>
    </source>
</evidence>
<dbReference type="SMART" id="SM00422">
    <property type="entry name" value="HTH_MERR"/>
    <property type="match status" value="1"/>
</dbReference>
<evidence type="ECO:0000256" key="2">
    <source>
        <dbReference type="ARBA" id="ARBA00023125"/>
    </source>
</evidence>
<organism evidence="6 7">
    <name type="scientific">Devosia equisanguinis</name>
    <dbReference type="NCBI Taxonomy" id="2490941"/>
    <lineage>
        <taxon>Bacteria</taxon>
        <taxon>Pseudomonadati</taxon>
        <taxon>Pseudomonadota</taxon>
        <taxon>Alphaproteobacteria</taxon>
        <taxon>Hyphomicrobiales</taxon>
        <taxon>Devosiaceae</taxon>
        <taxon>Devosia</taxon>
    </lineage>
</organism>
<dbReference type="InterPro" id="IPR009061">
    <property type="entry name" value="DNA-bd_dom_put_sf"/>
</dbReference>
<dbReference type="SUPFAM" id="SSF46955">
    <property type="entry name" value="Putative DNA-binding domain"/>
    <property type="match status" value="1"/>
</dbReference>
<keyword evidence="2" id="KW-0238">DNA-binding</keyword>
<dbReference type="EMBL" id="UZWD01000027">
    <property type="protein sequence ID" value="VDS05120.1"/>
    <property type="molecule type" value="Genomic_DNA"/>
</dbReference>
<keyword evidence="3" id="KW-0804">Transcription</keyword>
<dbReference type="Proteomes" id="UP000268844">
    <property type="component" value="Unassembled WGS sequence"/>
</dbReference>
<dbReference type="InterPro" id="IPR015358">
    <property type="entry name" value="Tscrpt_reg_MerR_DNA-bd"/>
</dbReference>
<dbReference type="RefSeq" id="WP_126150661.1">
    <property type="nucleotide sequence ID" value="NZ_JBHTMH010000003.1"/>
</dbReference>
<dbReference type="InterPro" id="IPR000551">
    <property type="entry name" value="MerR-type_HTH_dom"/>
</dbReference>
<dbReference type="PROSITE" id="PS50937">
    <property type="entry name" value="HTH_MERR_2"/>
    <property type="match status" value="1"/>
</dbReference>
<keyword evidence="1" id="KW-0805">Transcription regulation</keyword>
<evidence type="ECO:0000313" key="7">
    <source>
        <dbReference type="Proteomes" id="UP000268844"/>
    </source>
</evidence>
<dbReference type="GO" id="GO:0003700">
    <property type="term" value="F:DNA-binding transcription factor activity"/>
    <property type="evidence" value="ECO:0007669"/>
    <property type="project" value="InterPro"/>
</dbReference>
<dbReference type="Pfam" id="PF09278">
    <property type="entry name" value="MerR-DNA-bind"/>
    <property type="match status" value="1"/>
</dbReference>
<protein>
    <submittedName>
        <fullName evidence="6">HTH-type transcriptional regulator CueR</fullName>
    </submittedName>
</protein>
<evidence type="ECO:0000256" key="3">
    <source>
        <dbReference type="ARBA" id="ARBA00023163"/>
    </source>
</evidence>
<evidence type="ECO:0000256" key="1">
    <source>
        <dbReference type="ARBA" id="ARBA00023015"/>
    </source>
</evidence>
<evidence type="ECO:0000256" key="4">
    <source>
        <dbReference type="SAM" id="Coils"/>
    </source>
</evidence>
<feature type="domain" description="HTH merR-type" evidence="5">
    <location>
        <begin position="11"/>
        <end position="78"/>
    </location>
</feature>
<evidence type="ECO:0000259" key="5">
    <source>
        <dbReference type="PROSITE" id="PS50937"/>
    </source>
</evidence>
<dbReference type="InterPro" id="IPR047057">
    <property type="entry name" value="MerR_fam"/>
</dbReference>
<name>A0A447ICB8_9HYPH</name>
<dbReference type="PANTHER" id="PTHR30204:SF58">
    <property type="entry name" value="HTH-TYPE TRANSCRIPTIONAL REGULATOR YFMP"/>
    <property type="match status" value="1"/>
</dbReference>